<keyword evidence="6 10" id="KW-0812">Transmembrane</keyword>
<dbReference type="SUPFAM" id="SSF74653">
    <property type="entry name" value="TolA/TonB C-terminal domain"/>
    <property type="match status" value="1"/>
</dbReference>
<proteinExistence type="inferred from homology"/>
<dbReference type="GO" id="GO:0030288">
    <property type="term" value="C:outer membrane-bounded periplasmic space"/>
    <property type="evidence" value="ECO:0007669"/>
    <property type="project" value="InterPro"/>
</dbReference>
<dbReference type="GO" id="GO:0055085">
    <property type="term" value="P:transmembrane transport"/>
    <property type="evidence" value="ECO:0007669"/>
    <property type="project" value="InterPro"/>
</dbReference>
<dbReference type="GO" id="GO:0098797">
    <property type="term" value="C:plasma membrane protein complex"/>
    <property type="evidence" value="ECO:0007669"/>
    <property type="project" value="TreeGrafter"/>
</dbReference>
<accession>A0A7X9ZSF3</accession>
<evidence type="ECO:0000256" key="7">
    <source>
        <dbReference type="ARBA" id="ARBA00022927"/>
    </source>
</evidence>
<evidence type="ECO:0000256" key="11">
    <source>
        <dbReference type="SAM" id="MobiDB-lite"/>
    </source>
</evidence>
<evidence type="ECO:0000256" key="3">
    <source>
        <dbReference type="ARBA" id="ARBA00022448"/>
    </source>
</evidence>
<dbReference type="InterPro" id="IPR003538">
    <property type="entry name" value="TonB"/>
</dbReference>
<dbReference type="InterPro" id="IPR051045">
    <property type="entry name" value="TonB-dependent_transducer"/>
</dbReference>
<comment type="similarity">
    <text evidence="2 10">Belongs to the TonB family.</text>
</comment>
<evidence type="ECO:0000256" key="2">
    <source>
        <dbReference type="ARBA" id="ARBA00006555"/>
    </source>
</evidence>
<evidence type="ECO:0000256" key="10">
    <source>
        <dbReference type="RuleBase" id="RU362123"/>
    </source>
</evidence>
<evidence type="ECO:0000259" key="12">
    <source>
        <dbReference type="PROSITE" id="PS52015"/>
    </source>
</evidence>
<dbReference type="PANTHER" id="PTHR33446">
    <property type="entry name" value="PROTEIN TONB-RELATED"/>
    <property type="match status" value="1"/>
</dbReference>
<evidence type="ECO:0000256" key="4">
    <source>
        <dbReference type="ARBA" id="ARBA00022475"/>
    </source>
</evidence>
<dbReference type="RefSeq" id="WP_169572870.1">
    <property type="nucleotide sequence ID" value="NZ_JABBFV010000006.1"/>
</dbReference>
<keyword evidence="3 10" id="KW-0813">Transport</keyword>
<gene>
    <name evidence="13" type="ORF">HHL08_10225</name>
</gene>
<dbReference type="AlphaFoldDB" id="A0A7X9ZSF3"/>
<keyword evidence="9 10" id="KW-0472">Membrane</keyword>
<dbReference type="PROSITE" id="PS52015">
    <property type="entry name" value="TONB_CTD"/>
    <property type="match status" value="1"/>
</dbReference>
<keyword evidence="7 10" id="KW-0653">Protein transport</keyword>
<dbReference type="EMBL" id="JABBFV010000006">
    <property type="protein sequence ID" value="NML10522.1"/>
    <property type="molecule type" value="Genomic_DNA"/>
</dbReference>
<feature type="compositionally biased region" description="Low complexity" evidence="11">
    <location>
        <begin position="108"/>
        <end position="118"/>
    </location>
</feature>
<dbReference type="NCBIfam" id="TIGR01352">
    <property type="entry name" value="tonB_Cterm"/>
    <property type="match status" value="1"/>
</dbReference>
<keyword evidence="4 10" id="KW-1003">Cell membrane</keyword>
<feature type="transmembrane region" description="Helical" evidence="10">
    <location>
        <begin position="34"/>
        <end position="53"/>
    </location>
</feature>
<keyword evidence="5 10" id="KW-0997">Cell inner membrane</keyword>
<comment type="subcellular location">
    <subcellularLocation>
        <location evidence="1 10">Cell inner membrane</location>
        <topology evidence="1 10">Single-pass membrane protein</topology>
        <orientation evidence="1 10">Periplasmic side</orientation>
    </subcellularLocation>
</comment>
<evidence type="ECO:0000256" key="9">
    <source>
        <dbReference type="ARBA" id="ARBA00023136"/>
    </source>
</evidence>
<feature type="domain" description="TonB C-terminal" evidence="12">
    <location>
        <begin position="147"/>
        <end position="239"/>
    </location>
</feature>
<evidence type="ECO:0000313" key="13">
    <source>
        <dbReference type="EMBL" id="NML10522.1"/>
    </source>
</evidence>
<keyword evidence="14" id="KW-1185">Reference proteome</keyword>
<sequence>MRLMTLSAIGHSTTNRVTEPSGPARYGARRKSPLGLGGTVAVHGLLIGAFLLIPKEVIDVFIPSKPIETRHIPLPKPPEPVVEKQVDPKVQTRPQPRAQPTVTDPLIDLPTGDPPLTATGGGGTGTGPIQPYIAPPPPPLADPVLTEPQIDPRALAAFQPDYPGAMIRQGLEGTVTVRVTINAEGRVTAIEKVSATDESFWAATQRHALRKWRFRPATRDGVAVASSKVLTVRFTLTER</sequence>
<comment type="function">
    <text evidence="10">Interacts with outer membrane receptor proteins that carry out high-affinity binding and energy dependent uptake into the periplasmic space of specific substrates. It could act to transduce energy from the cytoplasmic membrane to specific energy-requiring processes in the outer membrane, resulting in the release into the periplasm of ligands bound by these outer membrane proteins.</text>
</comment>
<dbReference type="GO" id="GO:0015891">
    <property type="term" value="P:siderophore transport"/>
    <property type="evidence" value="ECO:0007669"/>
    <property type="project" value="InterPro"/>
</dbReference>
<evidence type="ECO:0000256" key="8">
    <source>
        <dbReference type="ARBA" id="ARBA00022989"/>
    </source>
</evidence>
<evidence type="ECO:0000256" key="6">
    <source>
        <dbReference type="ARBA" id="ARBA00022692"/>
    </source>
</evidence>
<dbReference type="GO" id="GO:0015031">
    <property type="term" value="P:protein transport"/>
    <property type="evidence" value="ECO:0007669"/>
    <property type="project" value="UniProtKB-UniRule"/>
</dbReference>
<evidence type="ECO:0000256" key="5">
    <source>
        <dbReference type="ARBA" id="ARBA00022519"/>
    </source>
</evidence>
<feature type="region of interest" description="Disordered" evidence="11">
    <location>
        <begin position="72"/>
        <end position="136"/>
    </location>
</feature>
<protein>
    <recommendedName>
        <fullName evidence="10">Protein TonB</fullName>
    </recommendedName>
</protein>
<keyword evidence="10" id="KW-0735">Signal-anchor</keyword>
<dbReference type="PANTHER" id="PTHR33446:SF2">
    <property type="entry name" value="PROTEIN TONB"/>
    <property type="match status" value="1"/>
</dbReference>
<dbReference type="Gene3D" id="3.30.1150.10">
    <property type="match status" value="1"/>
</dbReference>
<feature type="region of interest" description="Disordered" evidence="11">
    <location>
        <begin position="1"/>
        <end position="30"/>
    </location>
</feature>
<dbReference type="GO" id="GO:0031992">
    <property type="term" value="F:energy transducer activity"/>
    <property type="evidence" value="ECO:0007669"/>
    <property type="project" value="InterPro"/>
</dbReference>
<dbReference type="InterPro" id="IPR006260">
    <property type="entry name" value="TonB/TolA_C"/>
</dbReference>
<evidence type="ECO:0000313" key="14">
    <source>
        <dbReference type="Proteomes" id="UP000519023"/>
    </source>
</evidence>
<name>A0A7X9ZSF3_9SPHN</name>
<keyword evidence="8 10" id="KW-1133">Transmembrane helix</keyword>
<reference evidence="13 14" key="1">
    <citation type="submission" date="2020-04" db="EMBL/GenBank/DDBJ databases">
        <title>Sphingobium sp. AR-3-1 isolated from Arctic soil.</title>
        <authorList>
            <person name="Dahal R.H."/>
            <person name="Chaudhary D.K."/>
        </authorList>
    </citation>
    <scope>NUCLEOTIDE SEQUENCE [LARGE SCALE GENOMIC DNA]</scope>
    <source>
        <strain evidence="13 14">AR-3-1</strain>
    </source>
</reference>
<feature type="compositionally biased region" description="Polar residues" evidence="11">
    <location>
        <begin position="92"/>
        <end position="102"/>
    </location>
</feature>
<dbReference type="PRINTS" id="PR01374">
    <property type="entry name" value="TONBPROTEIN"/>
</dbReference>
<dbReference type="Pfam" id="PF03544">
    <property type="entry name" value="TonB_C"/>
    <property type="match status" value="1"/>
</dbReference>
<evidence type="ECO:0000256" key="1">
    <source>
        <dbReference type="ARBA" id="ARBA00004383"/>
    </source>
</evidence>
<dbReference type="Proteomes" id="UP000519023">
    <property type="component" value="Unassembled WGS sequence"/>
</dbReference>
<comment type="caution">
    <text evidence="13">The sequence shown here is derived from an EMBL/GenBank/DDBJ whole genome shotgun (WGS) entry which is preliminary data.</text>
</comment>
<dbReference type="InterPro" id="IPR037682">
    <property type="entry name" value="TonB_C"/>
</dbReference>
<organism evidence="13 14">
    <name type="scientific">Sphingobium psychrophilum</name>
    <dbReference type="NCBI Taxonomy" id="2728834"/>
    <lineage>
        <taxon>Bacteria</taxon>
        <taxon>Pseudomonadati</taxon>
        <taxon>Pseudomonadota</taxon>
        <taxon>Alphaproteobacteria</taxon>
        <taxon>Sphingomonadales</taxon>
        <taxon>Sphingomonadaceae</taxon>
        <taxon>Sphingobium</taxon>
    </lineage>
</organism>